<dbReference type="GeneTree" id="ENSGT00940000171313"/>
<dbReference type="Pfam" id="PF00340">
    <property type="entry name" value="IL1"/>
    <property type="match status" value="1"/>
</dbReference>
<dbReference type="GO" id="GO:0006954">
    <property type="term" value="P:inflammatory response"/>
    <property type="evidence" value="ECO:0007669"/>
    <property type="project" value="InterPro"/>
</dbReference>
<dbReference type="CDD" id="cd23298">
    <property type="entry name" value="beta-trefoil_IL18"/>
    <property type="match status" value="1"/>
</dbReference>
<dbReference type="InterPro" id="IPR008996">
    <property type="entry name" value="IL1/FGF"/>
</dbReference>
<dbReference type="STRING" id="1841481.ENSSLDP00000001683"/>
<protein>
    <recommendedName>
        <fullName evidence="6">Interleukin-18</fullName>
    </recommendedName>
</protein>
<organism evidence="4 5">
    <name type="scientific">Seriola lalandi dorsalis</name>
    <dbReference type="NCBI Taxonomy" id="1841481"/>
    <lineage>
        <taxon>Eukaryota</taxon>
        <taxon>Metazoa</taxon>
        <taxon>Chordata</taxon>
        <taxon>Craniata</taxon>
        <taxon>Vertebrata</taxon>
        <taxon>Euteleostomi</taxon>
        <taxon>Actinopterygii</taxon>
        <taxon>Neopterygii</taxon>
        <taxon>Teleostei</taxon>
        <taxon>Neoteleostei</taxon>
        <taxon>Acanthomorphata</taxon>
        <taxon>Carangaria</taxon>
        <taxon>Carangiformes</taxon>
        <taxon>Carangidae</taxon>
        <taxon>Seriola</taxon>
    </lineage>
</organism>
<dbReference type="Proteomes" id="UP000261360">
    <property type="component" value="Unplaced"/>
</dbReference>
<evidence type="ECO:0000256" key="1">
    <source>
        <dbReference type="ARBA" id="ARBA00004613"/>
    </source>
</evidence>
<sequence>MDSEMCIIRKLQSNDDKILLLHGDTEFQAKLLGIWEQQQCQNDCKFNIHIYNNSSTEIAGRAVMLYVKKNGKMMVACCSGDNGIQPKQMVLPKEIKENKHEALFIMNKLKGTDRYMFESTMYQNRFLGFEPLDNDPNLNKLVLRLKGYDEPDDSCEVILI</sequence>
<dbReference type="AlphaFoldDB" id="A0A3B4WJJ6"/>
<proteinExistence type="inferred from homology"/>
<comment type="subcellular location">
    <subcellularLocation>
        <location evidence="1">Secreted</location>
    </subcellularLocation>
</comment>
<dbReference type="GO" id="GO:0005125">
    <property type="term" value="F:cytokine activity"/>
    <property type="evidence" value="ECO:0007669"/>
    <property type="project" value="InterPro"/>
</dbReference>
<dbReference type="InterPro" id="IPR000975">
    <property type="entry name" value="IL-1_fam"/>
</dbReference>
<name>A0A3B4WJJ6_SERLL</name>
<evidence type="ECO:0000256" key="2">
    <source>
        <dbReference type="ARBA" id="ARBA00010448"/>
    </source>
</evidence>
<evidence type="ECO:0000313" key="5">
    <source>
        <dbReference type="Proteomes" id="UP000261360"/>
    </source>
</evidence>
<evidence type="ECO:0008006" key="6">
    <source>
        <dbReference type="Google" id="ProtNLM"/>
    </source>
</evidence>
<dbReference type="SUPFAM" id="SSF50353">
    <property type="entry name" value="Cytokine"/>
    <property type="match status" value="1"/>
</dbReference>
<dbReference type="Gene3D" id="2.80.10.50">
    <property type="match status" value="1"/>
</dbReference>
<evidence type="ECO:0000313" key="4">
    <source>
        <dbReference type="Ensembl" id="ENSSLDP00000001683.1"/>
    </source>
</evidence>
<accession>A0A3B4WJJ6</accession>
<reference evidence="4" key="1">
    <citation type="submission" date="2025-08" db="UniProtKB">
        <authorList>
            <consortium name="Ensembl"/>
        </authorList>
    </citation>
    <scope>IDENTIFICATION</scope>
</reference>
<keyword evidence="5" id="KW-1185">Reference proteome</keyword>
<evidence type="ECO:0000256" key="3">
    <source>
        <dbReference type="ARBA" id="ARBA00022525"/>
    </source>
</evidence>
<dbReference type="Ensembl" id="ENSSLDT00000001767.1">
    <property type="protein sequence ID" value="ENSSLDP00000001683.1"/>
    <property type="gene ID" value="ENSSLDG00000001409.1"/>
</dbReference>
<dbReference type="GO" id="GO:0006955">
    <property type="term" value="P:immune response"/>
    <property type="evidence" value="ECO:0007669"/>
    <property type="project" value="InterPro"/>
</dbReference>
<keyword evidence="3" id="KW-0964">Secreted</keyword>
<dbReference type="GO" id="GO:0005615">
    <property type="term" value="C:extracellular space"/>
    <property type="evidence" value="ECO:0007669"/>
    <property type="project" value="InterPro"/>
</dbReference>
<reference evidence="4" key="2">
    <citation type="submission" date="2025-09" db="UniProtKB">
        <authorList>
            <consortium name="Ensembl"/>
        </authorList>
    </citation>
    <scope>IDENTIFICATION</scope>
</reference>
<comment type="similarity">
    <text evidence="2">Belongs to the IL-1 family.</text>
</comment>